<dbReference type="Proteomes" id="UP001596435">
    <property type="component" value="Unassembled WGS sequence"/>
</dbReference>
<keyword evidence="5 7" id="KW-1133">Transmembrane helix</keyword>
<keyword evidence="4 7" id="KW-0812">Transmembrane</keyword>
<dbReference type="PANTHER" id="PTHR43744">
    <property type="entry name" value="ABC TRANSPORTER PERMEASE PROTEIN MG189-RELATED-RELATED"/>
    <property type="match status" value="1"/>
</dbReference>
<feature type="transmembrane region" description="Helical" evidence="7">
    <location>
        <begin position="203"/>
        <end position="228"/>
    </location>
</feature>
<dbReference type="PROSITE" id="PS50928">
    <property type="entry name" value="ABC_TM1"/>
    <property type="match status" value="1"/>
</dbReference>
<dbReference type="Gene3D" id="1.10.3720.10">
    <property type="entry name" value="MetI-like"/>
    <property type="match status" value="1"/>
</dbReference>
<evidence type="ECO:0000256" key="6">
    <source>
        <dbReference type="ARBA" id="ARBA00023136"/>
    </source>
</evidence>
<keyword evidence="10" id="KW-1185">Reference proteome</keyword>
<evidence type="ECO:0000313" key="10">
    <source>
        <dbReference type="Proteomes" id="UP001596435"/>
    </source>
</evidence>
<dbReference type="InterPro" id="IPR035906">
    <property type="entry name" value="MetI-like_sf"/>
</dbReference>
<evidence type="ECO:0000256" key="4">
    <source>
        <dbReference type="ARBA" id="ARBA00022692"/>
    </source>
</evidence>
<dbReference type="SUPFAM" id="SSF161098">
    <property type="entry name" value="MetI-like"/>
    <property type="match status" value="1"/>
</dbReference>
<dbReference type="EMBL" id="JBHTAJ010000005">
    <property type="protein sequence ID" value="MFC7178685.1"/>
    <property type="molecule type" value="Genomic_DNA"/>
</dbReference>
<protein>
    <submittedName>
        <fullName evidence="9">Carbohydrate ABC transporter permease</fullName>
    </submittedName>
</protein>
<dbReference type="RefSeq" id="WP_345709270.1">
    <property type="nucleotide sequence ID" value="NZ_BAABKV010000001.1"/>
</dbReference>
<dbReference type="PANTHER" id="PTHR43744:SF6">
    <property type="entry name" value="ABC TRANSPORTER PERMEASE PROTEIN YESQ-RELATED"/>
    <property type="match status" value="1"/>
</dbReference>
<feature type="domain" description="ABC transmembrane type-1" evidence="8">
    <location>
        <begin position="91"/>
        <end position="283"/>
    </location>
</feature>
<keyword evidence="6 7" id="KW-0472">Membrane</keyword>
<feature type="transmembrane region" description="Helical" evidence="7">
    <location>
        <begin position="262"/>
        <end position="283"/>
    </location>
</feature>
<name>A0ABW2FN56_9ACTN</name>
<keyword evidence="3" id="KW-1003">Cell membrane</keyword>
<feature type="transmembrane region" description="Helical" evidence="7">
    <location>
        <begin position="95"/>
        <end position="114"/>
    </location>
</feature>
<accession>A0ABW2FN56</accession>
<comment type="subcellular location">
    <subcellularLocation>
        <location evidence="1 7">Cell membrane</location>
        <topology evidence="1 7">Multi-pass membrane protein</topology>
    </subcellularLocation>
</comment>
<dbReference type="InterPro" id="IPR000515">
    <property type="entry name" value="MetI-like"/>
</dbReference>
<evidence type="ECO:0000256" key="3">
    <source>
        <dbReference type="ARBA" id="ARBA00022475"/>
    </source>
</evidence>
<evidence type="ECO:0000256" key="1">
    <source>
        <dbReference type="ARBA" id="ARBA00004651"/>
    </source>
</evidence>
<dbReference type="Pfam" id="PF00528">
    <property type="entry name" value="BPD_transp_1"/>
    <property type="match status" value="1"/>
</dbReference>
<reference evidence="10" key="1">
    <citation type="journal article" date="2019" name="Int. J. Syst. Evol. Microbiol.">
        <title>The Global Catalogue of Microorganisms (GCM) 10K type strain sequencing project: providing services to taxonomists for standard genome sequencing and annotation.</title>
        <authorList>
            <consortium name="The Broad Institute Genomics Platform"/>
            <consortium name="The Broad Institute Genome Sequencing Center for Infectious Disease"/>
            <person name="Wu L."/>
            <person name="Ma J."/>
        </authorList>
    </citation>
    <scope>NUCLEOTIDE SEQUENCE [LARGE SCALE GENOMIC DNA]</scope>
    <source>
        <strain evidence="10">CGMCC 1.12859</strain>
    </source>
</reference>
<organism evidence="9 10">
    <name type="scientific">Kitasatospora paranensis</name>
    <dbReference type="NCBI Taxonomy" id="258053"/>
    <lineage>
        <taxon>Bacteria</taxon>
        <taxon>Bacillati</taxon>
        <taxon>Actinomycetota</taxon>
        <taxon>Actinomycetes</taxon>
        <taxon>Kitasatosporales</taxon>
        <taxon>Streptomycetaceae</taxon>
        <taxon>Kitasatospora</taxon>
    </lineage>
</organism>
<feature type="transmembrane region" description="Helical" evidence="7">
    <location>
        <begin position="162"/>
        <end position="182"/>
    </location>
</feature>
<dbReference type="InterPro" id="IPR022357">
    <property type="entry name" value="MIP_CS"/>
</dbReference>
<feature type="transmembrane region" description="Helical" evidence="7">
    <location>
        <begin position="126"/>
        <end position="150"/>
    </location>
</feature>
<comment type="caution">
    <text evidence="9">The sequence shown here is derived from an EMBL/GenBank/DDBJ whole genome shotgun (WGS) entry which is preliminary data.</text>
</comment>
<evidence type="ECO:0000256" key="7">
    <source>
        <dbReference type="RuleBase" id="RU363032"/>
    </source>
</evidence>
<feature type="transmembrane region" description="Helical" evidence="7">
    <location>
        <begin position="28"/>
        <end position="49"/>
    </location>
</feature>
<keyword evidence="2 7" id="KW-0813">Transport</keyword>
<gene>
    <name evidence="9" type="ORF">ACFQMG_03790</name>
</gene>
<dbReference type="PROSITE" id="PS00221">
    <property type="entry name" value="MIP"/>
    <property type="match status" value="1"/>
</dbReference>
<dbReference type="CDD" id="cd06261">
    <property type="entry name" value="TM_PBP2"/>
    <property type="match status" value="1"/>
</dbReference>
<evidence type="ECO:0000259" key="8">
    <source>
        <dbReference type="PROSITE" id="PS50928"/>
    </source>
</evidence>
<evidence type="ECO:0000256" key="5">
    <source>
        <dbReference type="ARBA" id="ARBA00022989"/>
    </source>
</evidence>
<sequence length="298" mass="33258">MSDPILAAAPGPLTAARRPRRRGTGRTLLWHATVVVIVLVVVYPVIWMLGTSFKPATEIVTSNRPWPLHWTTQNFPDGWHANPSVTFGRFFTNSLIISVCAVVGTLASCSLAAYAFSRLQFRGRSVLFGAMVVTILLPYHVLIVPQYAIFKQFGWINTDLPIIAPKFLATEAFFIFLMVQFMRGVPREIDEAARMDGCGPYRTFFHVLLPLTRPALITSAIFSFIWTWNDFFTQLVYLNDTANFTVPIGLSLFVDQTTMTSYGPMMAMSILALLPVFLFFLAFQRLLVDGATSSGLKG</sequence>
<comment type="similarity">
    <text evidence="7">Belongs to the binding-protein-dependent transport system permease family.</text>
</comment>
<evidence type="ECO:0000256" key="2">
    <source>
        <dbReference type="ARBA" id="ARBA00022448"/>
    </source>
</evidence>
<proteinExistence type="inferred from homology"/>
<evidence type="ECO:0000313" key="9">
    <source>
        <dbReference type="EMBL" id="MFC7178685.1"/>
    </source>
</evidence>